<organism evidence="1 2">
    <name type="scientific">Owenia fusiformis</name>
    <name type="common">Polychaete worm</name>
    <dbReference type="NCBI Taxonomy" id="6347"/>
    <lineage>
        <taxon>Eukaryota</taxon>
        <taxon>Metazoa</taxon>
        <taxon>Spiralia</taxon>
        <taxon>Lophotrochozoa</taxon>
        <taxon>Annelida</taxon>
        <taxon>Polychaeta</taxon>
        <taxon>Sedentaria</taxon>
        <taxon>Canalipalpata</taxon>
        <taxon>Sabellida</taxon>
        <taxon>Oweniida</taxon>
        <taxon>Oweniidae</taxon>
        <taxon>Owenia</taxon>
    </lineage>
</organism>
<protein>
    <submittedName>
        <fullName evidence="1">Uncharacterized protein</fullName>
    </submittedName>
</protein>
<keyword evidence="2" id="KW-1185">Reference proteome</keyword>
<proteinExistence type="predicted"/>
<reference evidence="1" key="1">
    <citation type="submission" date="2022-03" db="EMBL/GenBank/DDBJ databases">
        <authorList>
            <person name="Martin C."/>
        </authorList>
    </citation>
    <scope>NUCLEOTIDE SEQUENCE</scope>
</reference>
<name>A0A8J1UPW2_OWEFU</name>
<dbReference type="EMBL" id="CAIIXF020000009">
    <property type="protein sequence ID" value="CAH1794098.1"/>
    <property type="molecule type" value="Genomic_DNA"/>
</dbReference>
<dbReference type="Proteomes" id="UP000749559">
    <property type="component" value="Unassembled WGS sequence"/>
</dbReference>
<comment type="caution">
    <text evidence="1">The sequence shown here is derived from an EMBL/GenBank/DDBJ whole genome shotgun (WGS) entry which is preliminary data.</text>
</comment>
<dbReference type="AlphaFoldDB" id="A0A8J1UPW2"/>
<sequence>MEKYAASGNTKTAYRLLMRTPFDHVYYLVADDASTIRLRESSKIVPVIGDGSGWSFESEDGTAGFRIRNIRFDLYLDTELRLVNPERRRIFLSKKMECRTSQIWAWEPGRDKARLENQSLPPGDGVLEGERISGAHLKIGKPIKGVYVTKKPKIDMMKFYQKWTKDEFKYSPDDLEKGDVPSEDHTCIYESIIVN</sequence>
<evidence type="ECO:0000313" key="1">
    <source>
        <dbReference type="EMBL" id="CAH1794098.1"/>
    </source>
</evidence>
<gene>
    <name evidence="1" type="ORF">OFUS_LOCUS18861</name>
</gene>
<evidence type="ECO:0000313" key="2">
    <source>
        <dbReference type="Proteomes" id="UP000749559"/>
    </source>
</evidence>
<accession>A0A8J1UPW2</accession>